<feature type="compositionally biased region" description="Pro residues" evidence="1">
    <location>
        <begin position="477"/>
        <end position="488"/>
    </location>
</feature>
<proteinExistence type="predicted"/>
<feature type="region of interest" description="Disordered" evidence="1">
    <location>
        <begin position="271"/>
        <end position="297"/>
    </location>
</feature>
<sequence>MPFNEAYVRQQLLTLPQFTASPGFKEYVQWRGAGQEVLALPGRPTDAIEPVQLIVVGQVTTRAYLEPQGNFNPMWQDPLRNAIGAKLVFDVGKPLQVLTLGGDYDTSFDNLSECQTSIAKTNKHNHFLNKETRTMRFSFPLWEPRVCNAIWIYSFSPYLTIAVFSQSVENTTPARDSATYGYTVNPACTPWFNSAKNSHHIRLMPVYDVEETLITRPDLFALLLIGSVVEVTFTLRHYHMAVTSTRTDASDTFSARVESVSVLCPPPPVLQSPIRMISPRKPPRQAQTPTRHDFSQVKQPSFTANPMTVHLALPMSSAVGPQAAYQTSTSSATSFTVDTALSATGAPGHASFPASHDIAGGPTTPVMGVSPPPTLMRPAAAASASAQAPPLIASTSIPSAPVPVAPPVAPVSVPPTPAPVSVPPPPAPVSVPPMPTPVSVPPAPEPVYIPPPAGSVPPASTPVSVPPAPAPVRDTPAPAPGTVLPPPAQASVAPNVTVTSGGVASGLVGSSSDGGSQQSDPATSSAPVAPVPVVSQPETRRSSLRRSREVTDQGDGEGSPTKKTK</sequence>
<evidence type="ECO:0000313" key="2">
    <source>
        <dbReference type="EMBL" id="KAG5168708.1"/>
    </source>
</evidence>
<name>A0A8H8CKF7_PSICU</name>
<comment type="caution">
    <text evidence="2">The sequence shown here is derived from an EMBL/GenBank/DDBJ whole genome shotgun (WGS) entry which is preliminary data.</text>
</comment>
<feature type="compositionally biased region" description="Basic and acidic residues" evidence="1">
    <location>
        <begin position="538"/>
        <end position="551"/>
    </location>
</feature>
<dbReference type="EMBL" id="JAFIQS010000005">
    <property type="protein sequence ID" value="KAG5168708.1"/>
    <property type="molecule type" value="Genomic_DNA"/>
</dbReference>
<reference evidence="2" key="1">
    <citation type="submission" date="2021-02" db="EMBL/GenBank/DDBJ databases">
        <title>Psilocybe cubensis genome.</title>
        <authorList>
            <person name="Mckernan K.J."/>
            <person name="Crawford S."/>
            <person name="Trippe A."/>
            <person name="Kane L.T."/>
            <person name="Mclaughlin S."/>
        </authorList>
    </citation>
    <scope>NUCLEOTIDE SEQUENCE [LARGE SCALE GENOMIC DNA]</scope>
    <source>
        <strain evidence="2">MGC-MH-2018</strain>
    </source>
</reference>
<feature type="region of interest" description="Disordered" evidence="1">
    <location>
        <begin position="456"/>
        <end position="565"/>
    </location>
</feature>
<feature type="compositionally biased region" description="Low complexity" evidence="1">
    <location>
        <begin position="500"/>
        <end position="535"/>
    </location>
</feature>
<dbReference type="AlphaFoldDB" id="A0A8H8CKF7"/>
<gene>
    <name evidence="2" type="ORF">JR316_005260</name>
</gene>
<organism evidence="2">
    <name type="scientific">Psilocybe cubensis</name>
    <name type="common">Psychedelic mushroom</name>
    <name type="synonym">Stropharia cubensis</name>
    <dbReference type="NCBI Taxonomy" id="181762"/>
    <lineage>
        <taxon>Eukaryota</taxon>
        <taxon>Fungi</taxon>
        <taxon>Dikarya</taxon>
        <taxon>Basidiomycota</taxon>
        <taxon>Agaricomycotina</taxon>
        <taxon>Agaricomycetes</taxon>
        <taxon>Agaricomycetidae</taxon>
        <taxon>Agaricales</taxon>
        <taxon>Agaricineae</taxon>
        <taxon>Strophariaceae</taxon>
        <taxon>Psilocybe</taxon>
    </lineage>
</organism>
<accession>A0A8H8CKF7</accession>
<dbReference type="PRINTS" id="PR01217">
    <property type="entry name" value="PRICHEXTENSN"/>
</dbReference>
<protein>
    <submittedName>
        <fullName evidence="2">Uncharacterized protein</fullName>
    </submittedName>
</protein>
<evidence type="ECO:0000256" key="1">
    <source>
        <dbReference type="SAM" id="MobiDB-lite"/>
    </source>
</evidence>